<reference evidence="1 2" key="1">
    <citation type="journal article" date="2016" name="Nat. Microbiol.">
        <title>The Mouse Intestinal Bacterial Collection (miBC) provides host-specific insight into cultured diversity and functional potential of the gut microbiota.</title>
        <authorList>
            <person name="Lagkouvardos I."/>
            <person name="Pukall R."/>
            <person name="Abt B."/>
            <person name="Foesel B.U."/>
            <person name="Meier-Kolthoff J.P."/>
            <person name="Kumar N."/>
            <person name="Bresciani A."/>
            <person name="Martinez I."/>
            <person name="Just S."/>
            <person name="Ziegler C."/>
            <person name="Brugiroux S."/>
            <person name="Garzetti D."/>
            <person name="Wenning M."/>
            <person name="Bui T.P."/>
            <person name="Wang J."/>
            <person name="Hugenholtz F."/>
            <person name="Plugge C.M."/>
            <person name="Peterson D.A."/>
            <person name="Hornef M.W."/>
            <person name="Baines J.F."/>
            <person name="Smidt H."/>
            <person name="Walter J."/>
            <person name="Kristiansen K."/>
            <person name="Nielsen H.B."/>
            <person name="Haller D."/>
            <person name="Overmann J."/>
            <person name="Stecher B."/>
            <person name="Clavel T."/>
        </authorList>
    </citation>
    <scope>NUCLEOTIDE SEQUENCE [LARGE SCALE GENOMIC DNA]</scope>
    <source>
        <strain evidence="1 2">DSM 28560</strain>
    </source>
</reference>
<evidence type="ECO:0000313" key="2">
    <source>
        <dbReference type="Proteomes" id="UP000295710"/>
    </source>
</evidence>
<evidence type="ECO:0000313" key="1">
    <source>
        <dbReference type="EMBL" id="TDA21951.1"/>
    </source>
</evidence>
<proteinExistence type="predicted"/>
<dbReference type="AlphaFoldDB" id="A0A4R4FEW3"/>
<sequence length="103" mass="11660">MRRVTKREAHQRGCIYCTDHRSVGRSGVHQAQLATELKENIRKKARGYLVDDLSFGVCCIHERCPYKELDGYKSYKEYLDGTGGAPTVKLLGMLKGRAGNDRK</sequence>
<comment type="caution">
    <text evidence="1">The sequence shown here is derived from an EMBL/GenBank/DDBJ whole genome shotgun (WGS) entry which is preliminary data.</text>
</comment>
<dbReference type="RefSeq" id="WP_132277386.1">
    <property type="nucleotide sequence ID" value="NZ_JAOBST010000013.1"/>
</dbReference>
<gene>
    <name evidence="1" type="ORF">E1963_09330</name>
</gene>
<organism evidence="1 2">
    <name type="scientific">Extibacter muris</name>
    <dbReference type="NCBI Taxonomy" id="1796622"/>
    <lineage>
        <taxon>Bacteria</taxon>
        <taxon>Bacillati</taxon>
        <taxon>Bacillota</taxon>
        <taxon>Clostridia</taxon>
        <taxon>Lachnospirales</taxon>
        <taxon>Lachnospiraceae</taxon>
        <taxon>Extibacter</taxon>
    </lineage>
</organism>
<protein>
    <submittedName>
        <fullName evidence="1">Uncharacterized protein</fullName>
    </submittedName>
</protein>
<keyword evidence="2" id="KW-1185">Reference proteome</keyword>
<dbReference type="EMBL" id="SMMX01000006">
    <property type="protein sequence ID" value="TDA21951.1"/>
    <property type="molecule type" value="Genomic_DNA"/>
</dbReference>
<accession>A0A4R4FEW3</accession>
<dbReference type="Proteomes" id="UP000295710">
    <property type="component" value="Unassembled WGS sequence"/>
</dbReference>
<name>A0A4R4FEW3_9FIRM</name>